<dbReference type="InterPro" id="IPR011009">
    <property type="entry name" value="Kinase-like_dom_sf"/>
</dbReference>
<dbReference type="SUPFAM" id="SSF56112">
    <property type="entry name" value="Protein kinase-like (PK-like)"/>
    <property type="match status" value="1"/>
</dbReference>
<evidence type="ECO:0000313" key="2">
    <source>
        <dbReference type="Proteomes" id="UP000077266"/>
    </source>
</evidence>
<proteinExistence type="predicted"/>
<dbReference type="GO" id="GO:0005739">
    <property type="term" value="C:mitochondrion"/>
    <property type="evidence" value="ECO:0007669"/>
    <property type="project" value="TreeGrafter"/>
</dbReference>
<protein>
    <submittedName>
        <fullName evidence="1">Uncharacterized protein</fullName>
    </submittedName>
</protein>
<reference evidence="1 2" key="1">
    <citation type="journal article" date="2016" name="Mol. Biol. Evol.">
        <title>Comparative Genomics of Early-Diverging Mushroom-Forming Fungi Provides Insights into the Origins of Lignocellulose Decay Capabilities.</title>
        <authorList>
            <person name="Nagy L.G."/>
            <person name="Riley R."/>
            <person name="Tritt A."/>
            <person name="Adam C."/>
            <person name="Daum C."/>
            <person name="Floudas D."/>
            <person name="Sun H."/>
            <person name="Yadav J.S."/>
            <person name="Pangilinan J."/>
            <person name="Larsson K.H."/>
            <person name="Matsuura K."/>
            <person name="Barry K."/>
            <person name="Labutti K."/>
            <person name="Kuo R."/>
            <person name="Ohm R.A."/>
            <person name="Bhattacharya S.S."/>
            <person name="Shirouzu T."/>
            <person name="Yoshinaga Y."/>
            <person name="Martin F.M."/>
            <person name="Grigoriev I.V."/>
            <person name="Hibbett D.S."/>
        </authorList>
    </citation>
    <scope>NUCLEOTIDE SEQUENCE [LARGE SCALE GENOMIC DNA]</scope>
    <source>
        <strain evidence="1 2">HHB12029</strain>
    </source>
</reference>
<accession>A0A165HWT6</accession>
<dbReference type="InParanoid" id="A0A165HWT6"/>
<dbReference type="AlphaFoldDB" id="A0A165HWT6"/>
<dbReference type="OrthoDB" id="2968323at2759"/>
<keyword evidence="2" id="KW-1185">Reference proteome</keyword>
<sequence length="520" mass="59209">MRGALRRYSGPVTSPHDPHDDFFRYTSGRWLGDEERQLALRYQWFDVDALKQVVLDCTGADAVLDIRKLAEGRCNKAFLVQLNNSRSVIARIPTPISGPPHLVTASEVATMDFVRNRLGLRQVPRVLAWCSRAAETPVGAEYIIMDQAVGVRLDTVWSSLTMLQKMHVVRQWVEFESPLVQAFSVSSGYGSLYYRADVLAQKTREIVRDGGSDAEFVIGPSVEHRLWSKNDFCDTLDVDRGSWPDVASFLRSRVEFQRAWIKAYAAPPKLYTMLNLPPQLQQPNAHLRLLDQYESVARHFIPKDDRLLRPTLAFRDSIPGNIFLSQDALARGEVQLSSVIDWQHSALLPSYLQSRIPRFIENSIPVLDQEVDDVEKEQSHLRKTYHALYQDTGLDVVWAALLPLGGRTPMQRSLPLLASACWDAGYTRLKRELITASRHWPAIEISQQAADEEAYTEAVEWRTYVQSELGIAGDGWVDHEEYDRAVELNRGLRDLWLEYLEESDIDTAGLNPADLWPYQC</sequence>
<organism evidence="1 2">
    <name type="scientific">Exidia glandulosa HHB12029</name>
    <dbReference type="NCBI Taxonomy" id="1314781"/>
    <lineage>
        <taxon>Eukaryota</taxon>
        <taxon>Fungi</taxon>
        <taxon>Dikarya</taxon>
        <taxon>Basidiomycota</taxon>
        <taxon>Agaricomycotina</taxon>
        <taxon>Agaricomycetes</taxon>
        <taxon>Auriculariales</taxon>
        <taxon>Exidiaceae</taxon>
        <taxon>Exidia</taxon>
    </lineage>
</organism>
<dbReference type="Proteomes" id="UP000077266">
    <property type="component" value="Unassembled WGS sequence"/>
</dbReference>
<dbReference type="PANTHER" id="PTHR36091">
    <property type="entry name" value="ALTERED INHERITANCE OF MITOCHONDRIA PROTEIN 9, MITOCHONDRIAL"/>
    <property type="match status" value="1"/>
</dbReference>
<name>A0A165HWT6_EXIGL</name>
<dbReference type="PANTHER" id="PTHR36091:SF2">
    <property type="entry name" value="AMINOGLYCOSIDE PHOSPHOTRANSFERASE DOMAIN-CONTAINING PROTEIN"/>
    <property type="match status" value="1"/>
</dbReference>
<evidence type="ECO:0000313" key="1">
    <source>
        <dbReference type="EMBL" id="KZV92571.1"/>
    </source>
</evidence>
<dbReference type="InterPro" id="IPR051035">
    <property type="entry name" value="Mito_inheritance_9"/>
</dbReference>
<dbReference type="STRING" id="1314781.A0A165HWT6"/>
<gene>
    <name evidence="1" type="ORF">EXIGLDRAFT_710167</name>
</gene>
<dbReference type="EMBL" id="KV426006">
    <property type="protein sequence ID" value="KZV92571.1"/>
    <property type="molecule type" value="Genomic_DNA"/>
</dbReference>